<dbReference type="PANTHER" id="PTHR10827">
    <property type="entry name" value="RETICULOCALBIN"/>
    <property type="match status" value="1"/>
</dbReference>
<evidence type="ECO:0000256" key="2">
    <source>
        <dbReference type="ARBA" id="ARBA00022737"/>
    </source>
</evidence>
<proteinExistence type="predicted"/>
<dbReference type="Proteomes" id="UP001207930">
    <property type="component" value="Unassembled WGS sequence"/>
</dbReference>
<dbReference type="RefSeq" id="WP_264501970.1">
    <property type="nucleotide sequence ID" value="NZ_JAPDDS010000008.1"/>
</dbReference>
<feature type="domain" description="EF-hand" evidence="3">
    <location>
        <begin position="193"/>
        <end position="228"/>
    </location>
</feature>
<evidence type="ECO:0000313" key="5">
    <source>
        <dbReference type="Proteomes" id="UP001207930"/>
    </source>
</evidence>
<keyword evidence="1" id="KW-0479">Metal-binding</keyword>
<keyword evidence="2" id="KW-0677">Repeat</keyword>
<dbReference type="InterPro" id="IPR018247">
    <property type="entry name" value="EF_Hand_1_Ca_BS"/>
</dbReference>
<reference evidence="4 5" key="1">
    <citation type="submission" date="2022-10" db="EMBL/GenBank/DDBJ databases">
        <title>Luteolibacter flavescens strain MCCC 1K03193, whole genome shotgun sequencing project.</title>
        <authorList>
            <person name="Zhao G."/>
            <person name="Shen L."/>
        </authorList>
    </citation>
    <scope>NUCLEOTIDE SEQUENCE [LARGE SCALE GENOMIC DNA]</scope>
    <source>
        <strain evidence="4 5">MCCC 1K03193</strain>
    </source>
</reference>
<dbReference type="InterPro" id="IPR011992">
    <property type="entry name" value="EF-hand-dom_pair"/>
</dbReference>
<comment type="caution">
    <text evidence="4">The sequence shown here is derived from an EMBL/GenBank/DDBJ whole genome shotgun (WGS) entry which is preliminary data.</text>
</comment>
<dbReference type="Pfam" id="PF13202">
    <property type="entry name" value="EF-hand_5"/>
    <property type="match status" value="3"/>
</dbReference>
<name>A0ABT3FR10_9BACT</name>
<protein>
    <recommendedName>
        <fullName evidence="3">EF-hand domain-containing protein</fullName>
    </recommendedName>
</protein>
<dbReference type="SUPFAM" id="SSF47473">
    <property type="entry name" value="EF-hand"/>
    <property type="match status" value="1"/>
</dbReference>
<dbReference type="EMBL" id="JAPDDS010000008">
    <property type="protein sequence ID" value="MCW1886014.1"/>
    <property type="molecule type" value="Genomic_DNA"/>
</dbReference>
<evidence type="ECO:0000256" key="1">
    <source>
        <dbReference type="ARBA" id="ARBA00022723"/>
    </source>
</evidence>
<organism evidence="4 5">
    <name type="scientific">Luteolibacter flavescens</name>
    <dbReference type="NCBI Taxonomy" id="1859460"/>
    <lineage>
        <taxon>Bacteria</taxon>
        <taxon>Pseudomonadati</taxon>
        <taxon>Verrucomicrobiota</taxon>
        <taxon>Verrucomicrobiia</taxon>
        <taxon>Verrucomicrobiales</taxon>
        <taxon>Verrucomicrobiaceae</taxon>
        <taxon>Luteolibacter</taxon>
    </lineage>
</organism>
<evidence type="ECO:0000259" key="3">
    <source>
        <dbReference type="PROSITE" id="PS50222"/>
    </source>
</evidence>
<gene>
    <name evidence="4" type="ORF">OKA04_14850</name>
</gene>
<evidence type="ECO:0000313" key="4">
    <source>
        <dbReference type="EMBL" id="MCW1886014.1"/>
    </source>
</evidence>
<dbReference type="PROSITE" id="PS50222">
    <property type="entry name" value="EF_HAND_2"/>
    <property type="match status" value="1"/>
</dbReference>
<accession>A0ABT3FR10</accession>
<dbReference type="PANTHER" id="PTHR10827:SF98">
    <property type="entry name" value="45 KDA CALCIUM-BINDING PROTEIN"/>
    <property type="match status" value="1"/>
</dbReference>
<sequence length="228" mass="24860">MRQPRNLAALKSVAFATLTLGGFTLPAAAGLLPSNPIFLTADVDLSGTLTIGEYTTTLKAGIGVNAAARKFKSADRNLNGSIDLREFLISIKAIPTPSKAETQFEIADANTNGSLTVDEFAANYNARLSVVKLRQHYLRADANADGSVTLPEYLSFRSGDYDKTKITIFTLADVNADNELDPEEFGYYYARGTAETKIIIQFQKRDANDDGVLTRDEWNPGVRRNATL</sequence>
<dbReference type="InterPro" id="IPR002048">
    <property type="entry name" value="EF_hand_dom"/>
</dbReference>
<dbReference type="PROSITE" id="PS00018">
    <property type="entry name" value="EF_HAND_1"/>
    <property type="match status" value="1"/>
</dbReference>
<keyword evidence="5" id="KW-1185">Reference proteome</keyword>
<dbReference type="Gene3D" id="1.10.238.10">
    <property type="entry name" value="EF-hand"/>
    <property type="match status" value="2"/>
</dbReference>